<evidence type="ECO:0000256" key="3">
    <source>
        <dbReference type="ARBA" id="ARBA00022801"/>
    </source>
</evidence>
<dbReference type="GO" id="GO:0044281">
    <property type="term" value="P:small molecule metabolic process"/>
    <property type="evidence" value="ECO:0007669"/>
    <property type="project" value="UniProtKB-ARBA"/>
</dbReference>
<dbReference type="RefSeq" id="WP_119051423.1">
    <property type="nucleotide sequence ID" value="NZ_CP032157.1"/>
</dbReference>
<dbReference type="EMBL" id="CP032157">
    <property type="protein sequence ID" value="AXY75542.1"/>
    <property type="molecule type" value="Genomic_DNA"/>
</dbReference>
<dbReference type="InterPro" id="IPR036412">
    <property type="entry name" value="HAD-like_sf"/>
</dbReference>
<dbReference type="SFLD" id="SFLDG01129">
    <property type="entry name" value="C1.5:_HAD__Beta-PGM__Phosphata"/>
    <property type="match status" value="1"/>
</dbReference>
<accession>A0A3B7MM59</accession>
<gene>
    <name evidence="5" type="ORF">D3H65_16840</name>
</gene>
<dbReference type="SFLD" id="SFLDS00003">
    <property type="entry name" value="Haloacid_Dehalogenase"/>
    <property type="match status" value="1"/>
</dbReference>
<dbReference type="SUPFAM" id="SSF56784">
    <property type="entry name" value="HAD-like"/>
    <property type="match status" value="1"/>
</dbReference>
<dbReference type="InterPro" id="IPR023214">
    <property type="entry name" value="HAD_sf"/>
</dbReference>
<dbReference type="OrthoDB" id="9809962at2"/>
<evidence type="ECO:0000256" key="1">
    <source>
        <dbReference type="ARBA" id="ARBA00001946"/>
    </source>
</evidence>
<comment type="cofactor">
    <cofactor evidence="1">
        <name>Mg(2+)</name>
        <dbReference type="ChEBI" id="CHEBI:18420"/>
    </cofactor>
</comment>
<organism evidence="5 6">
    <name type="scientific">Paraflavitalea soli</name>
    <dbReference type="NCBI Taxonomy" id="2315862"/>
    <lineage>
        <taxon>Bacteria</taxon>
        <taxon>Pseudomonadati</taxon>
        <taxon>Bacteroidota</taxon>
        <taxon>Chitinophagia</taxon>
        <taxon>Chitinophagales</taxon>
        <taxon>Chitinophagaceae</taxon>
        <taxon>Paraflavitalea</taxon>
    </lineage>
</organism>
<evidence type="ECO:0000313" key="5">
    <source>
        <dbReference type="EMBL" id="AXY75542.1"/>
    </source>
</evidence>
<keyword evidence="4" id="KW-0460">Magnesium</keyword>
<dbReference type="PANTHER" id="PTHR46470">
    <property type="entry name" value="N-ACYLNEURAMINATE-9-PHOSPHATASE"/>
    <property type="match status" value="1"/>
</dbReference>
<keyword evidence="2" id="KW-0479">Metal-binding</keyword>
<protein>
    <submittedName>
        <fullName evidence="5">HAD family hydrolase</fullName>
    </submittedName>
</protein>
<proteinExistence type="predicted"/>
<name>A0A3B7MM59_9BACT</name>
<dbReference type="InterPro" id="IPR006439">
    <property type="entry name" value="HAD-SF_hydro_IA"/>
</dbReference>
<dbReference type="PANTHER" id="PTHR46470:SF2">
    <property type="entry name" value="GLYCERALDEHYDE 3-PHOSPHATE PHOSPHATASE"/>
    <property type="match status" value="1"/>
</dbReference>
<dbReference type="KEGG" id="pseg:D3H65_16840"/>
<evidence type="ECO:0000256" key="2">
    <source>
        <dbReference type="ARBA" id="ARBA00022723"/>
    </source>
</evidence>
<dbReference type="Gene3D" id="1.10.150.520">
    <property type="match status" value="1"/>
</dbReference>
<dbReference type="NCBIfam" id="TIGR01549">
    <property type="entry name" value="HAD-SF-IA-v1"/>
    <property type="match status" value="1"/>
</dbReference>
<dbReference type="Gene3D" id="3.40.50.1000">
    <property type="entry name" value="HAD superfamily/HAD-like"/>
    <property type="match status" value="1"/>
</dbReference>
<dbReference type="AlphaFoldDB" id="A0A3B7MM59"/>
<keyword evidence="3 5" id="KW-0378">Hydrolase</keyword>
<evidence type="ECO:0000313" key="6">
    <source>
        <dbReference type="Proteomes" id="UP000263900"/>
    </source>
</evidence>
<reference evidence="5 6" key="1">
    <citation type="submission" date="2018-09" db="EMBL/GenBank/DDBJ databases">
        <title>Genome sequencing of strain 6GH32-13.</title>
        <authorList>
            <person name="Weon H.-Y."/>
            <person name="Heo J."/>
            <person name="Kwon S.-W."/>
        </authorList>
    </citation>
    <scope>NUCLEOTIDE SEQUENCE [LARGE SCALE GENOMIC DNA]</scope>
    <source>
        <strain evidence="5 6">5GH32-13</strain>
    </source>
</reference>
<dbReference type="InterPro" id="IPR051400">
    <property type="entry name" value="HAD-like_hydrolase"/>
</dbReference>
<dbReference type="InterPro" id="IPR041492">
    <property type="entry name" value="HAD_2"/>
</dbReference>
<dbReference type="Proteomes" id="UP000263900">
    <property type="component" value="Chromosome"/>
</dbReference>
<evidence type="ECO:0000256" key="4">
    <source>
        <dbReference type="ARBA" id="ARBA00022842"/>
    </source>
</evidence>
<dbReference type="GO" id="GO:0046872">
    <property type="term" value="F:metal ion binding"/>
    <property type="evidence" value="ECO:0007669"/>
    <property type="project" value="UniProtKB-KW"/>
</dbReference>
<sequence>MQIRIKPNSFFVFDLDDTLFPEITFLQSGFRAIAARLAPLTGTSVYEDMWQRYTNGENVFQWLIHQYHEALPGMTMDDLLKEYRDHMPDIKLRREAAELLDQLLMLDIPAGLITDGRSITQRNKLKALQLDNYFSDVIISEEFGSAKPDEKNFRYFQDKYPGRKFYYFGDNTAKDFEAPARLGWITCCIKDNGTHIHAQSFTGQPYPSNLIASFDEIQLL</sequence>
<dbReference type="GO" id="GO:0016791">
    <property type="term" value="F:phosphatase activity"/>
    <property type="evidence" value="ECO:0007669"/>
    <property type="project" value="TreeGrafter"/>
</dbReference>
<dbReference type="Pfam" id="PF13419">
    <property type="entry name" value="HAD_2"/>
    <property type="match status" value="1"/>
</dbReference>
<keyword evidence="6" id="KW-1185">Reference proteome</keyword>